<dbReference type="PANTHER" id="PTHR12788:SF10">
    <property type="entry name" value="PROTEIN-TYROSINE SULFOTRANSFERASE"/>
    <property type="match status" value="1"/>
</dbReference>
<comment type="function">
    <text evidence="5">Catalyzes the O-sulfation of tyrosine residues within acidic motifs of polypeptides, using 3'-phosphoadenylyl sulfate (PAPS) as cosubstrate.</text>
</comment>
<comment type="similarity">
    <text evidence="1 5">Belongs to the protein sulfotransferase family.</text>
</comment>
<dbReference type="WBParaSite" id="DME_0000077501-mRNA-1">
    <property type="protein sequence ID" value="DME_0000077501-mRNA-1"/>
    <property type="gene ID" value="DME_0000077501"/>
</dbReference>
<dbReference type="SUPFAM" id="SSF52540">
    <property type="entry name" value="P-loop containing nucleoside triphosphate hydrolases"/>
    <property type="match status" value="1"/>
</dbReference>
<gene>
    <name evidence="6" type="ORF">DME_LOCUS5135</name>
</gene>
<dbReference type="InterPro" id="IPR027417">
    <property type="entry name" value="P-loop_NTPase"/>
</dbReference>
<evidence type="ECO:0000256" key="2">
    <source>
        <dbReference type="ARBA" id="ARBA00013262"/>
    </source>
</evidence>
<evidence type="ECO:0000313" key="7">
    <source>
        <dbReference type="Proteomes" id="UP000038040"/>
    </source>
</evidence>
<dbReference type="InterPro" id="IPR026634">
    <property type="entry name" value="TPST-like"/>
</dbReference>
<evidence type="ECO:0000256" key="5">
    <source>
        <dbReference type="RuleBase" id="RU365018"/>
    </source>
</evidence>
<dbReference type="Pfam" id="PF13469">
    <property type="entry name" value="Sulfotransfer_3"/>
    <property type="match status" value="1"/>
</dbReference>
<evidence type="ECO:0000256" key="3">
    <source>
        <dbReference type="ARBA" id="ARBA00022679"/>
    </source>
</evidence>
<dbReference type="EMBL" id="UYYG01001151">
    <property type="protein sequence ID" value="VDN55162.1"/>
    <property type="molecule type" value="Genomic_DNA"/>
</dbReference>
<dbReference type="GO" id="GO:0005794">
    <property type="term" value="C:Golgi apparatus"/>
    <property type="evidence" value="ECO:0007669"/>
    <property type="project" value="UniProtKB-ARBA"/>
</dbReference>
<dbReference type="PANTHER" id="PTHR12788">
    <property type="entry name" value="PROTEIN-TYROSINE SULFOTRANSFERASE 2"/>
    <property type="match status" value="1"/>
</dbReference>
<evidence type="ECO:0000256" key="1">
    <source>
        <dbReference type="ARBA" id="ARBA00009988"/>
    </source>
</evidence>
<dbReference type="AlphaFoldDB" id="A0A0N4U288"/>
<sequence length="199" mass="22922">MIRDGRATVHSIISRQVSITGFDLSDYRQCLEKWNNAIATMFQQCESVGKTRCMKVYYEQLVLHPEGQIKRILQFLEIPWNNSVLHHEELVGKDISLSKVEKSTDQVVKPINLDALNKWVGHIPEDVVRDMPNIAPMLQILGYDPLMNPPNYGEADKMVLDNTANIHKNEQKWYRKTLKVVDESSHVHRDPSSRLQMGS</sequence>
<dbReference type="Gene3D" id="3.40.50.300">
    <property type="entry name" value="P-loop containing nucleotide triphosphate hydrolases"/>
    <property type="match status" value="1"/>
</dbReference>
<evidence type="ECO:0000313" key="8">
    <source>
        <dbReference type="Proteomes" id="UP000274756"/>
    </source>
</evidence>
<evidence type="ECO:0000256" key="4">
    <source>
        <dbReference type="ARBA" id="ARBA00048460"/>
    </source>
</evidence>
<dbReference type="STRING" id="318479.A0A0N4U288"/>
<comment type="catalytic activity">
    <reaction evidence="4 5">
        <text>L-tyrosyl-[protein] + 3'-phosphoadenylyl sulfate = O-sulfo-L-tyrosine-[protein] + adenosine 3',5'-bisphosphate + H(+)</text>
        <dbReference type="Rhea" id="RHEA:16801"/>
        <dbReference type="Rhea" id="RHEA-COMP:10136"/>
        <dbReference type="Rhea" id="RHEA-COMP:11688"/>
        <dbReference type="ChEBI" id="CHEBI:15378"/>
        <dbReference type="ChEBI" id="CHEBI:46858"/>
        <dbReference type="ChEBI" id="CHEBI:58339"/>
        <dbReference type="ChEBI" id="CHEBI:58343"/>
        <dbReference type="ChEBI" id="CHEBI:65286"/>
        <dbReference type="EC" id="2.8.2.20"/>
    </reaction>
</comment>
<protein>
    <recommendedName>
        <fullName evidence="2 5">Protein-tyrosine sulfotransferase</fullName>
        <ecNumber evidence="2 5">2.8.2.20</ecNumber>
    </recommendedName>
</protein>
<dbReference type="OrthoDB" id="545675at2759"/>
<dbReference type="EC" id="2.8.2.20" evidence="2 5"/>
<proteinExistence type="inferred from homology"/>
<keyword evidence="8" id="KW-1185">Reference proteome</keyword>
<name>A0A0N4U288_DRAME</name>
<dbReference type="GO" id="GO:0008476">
    <property type="term" value="F:protein-tyrosine sulfotransferase activity"/>
    <property type="evidence" value="ECO:0007669"/>
    <property type="project" value="UniProtKB-EC"/>
</dbReference>
<keyword evidence="3 5" id="KW-0808">Transferase</keyword>
<dbReference type="Proteomes" id="UP000038040">
    <property type="component" value="Unplaced"/>
</dbReference>
<reference evidence="9" key="1">
    <citation type="submission" date="2017-02" db="UniProtKB">
        <authorList>
            <consortium name="WormBaseParasite"/>
        </authorList>
    </citation>
    <scope>IDENTIFICATION</scope>
</reference>
<evidence type="ECO:0000313" key="9">
    <source>
        <dbReference type="WBParaSite" id="DME_0000077501-mRNA-1"/>
    </source>
</evidence>
<reference evidence="6 8" key="2">
    <citation type="submission" date="2018-11" db="EMBL/GenBank/DDBJ databases">
        <authorList>
            <consortium name="Pathogen Informatics"/>
        </authorList>
    </citation>
    <scope>NUCLEOTIDE SEQUENCE [LARGE SCALE GENOMIC DNA]</scope>
</reference>
<organism evidence="7 9">
    <name type="scientific">Dracunculus medinensis</name>
    <name type="common">Guinea worm</name>
    <dbReference type="NCBI Taxonomy" id="318479"/>
    <lineage>
        <taxon>Eukaryota</taxon>
        <taxon>Metazoa</taxon>
        <taxon>Ecdysozoa</taxon>
        <taxon>Nematoda</taxon>
        <taxon>Chromadorea</taxon>
        <taxon>Rhabditida</taxon>
        <taxon>Spirurina</taxon>
        <taxon>Dracunculoidea</taxon>
        <taxon>Dracunculidae</taxon>
        <taxon>Dracunculus</taxon>
    </lineage>
</organism>
<accession>A0A0N4U288</accession>
<dbReference type="Proteomes" id="UP000274756">
    <property type="component" value="Unassembled WGS sequence"/>
</dbReference>
<evidence type="ECO:0000313" key="6">
    <source>
        <dbReference type="EMBL" id="VDN55162.1"/>
    </source>
</evidence>